<dbReference type="SUPFAM" id="SSF52833">
    <property type="entry name" value="Thioredoxin-like"/>
    <property type="match status" value="1"/>
</dbReference>
<dbReference type="EMBL" id="JABMIG020000154">
    <property type="protein sequence ID" value="KAL3788596.1"/>
    <property type="molecule type" value="Genomic_DNA"/>
</dbReference>
<evidence type="ECO:0000313" key="3">
    <source>
        <dbReference type="EMBL" id="KAL3788596.1"/>
    </source>
</evidence>
<evidence type="ECO:0000313" key="4">
    <source>
        <dbReference type="Proteomes" id="UP001516023"/>
    </source>
</evidence>
<dbReference type="InterPro" id="IPR013766">
    <property type="entry name" value="Thioredoxin_domain"/>
</dbReference>
<accession>A0ABD3PMP5</accession>
<comment type="caution">
    <text evidence="3">The sequence shown here is derived from an EMBL/GenBank/DDBJ whole genome shotgun (WGS) entry which is preliminary data.</text>
</comment>
<evidence type="ECO:0000259" key="2">
    <source>
        <dbReference type="Pfam" id="PF00085"/>
    </source>
</evidence>
<dbReference type="InterPro" id="IPR036249">
    <property type="entry name" value="Thioredoxin-like_sf"/>
</dbReference>
<dbReference type="Pfam" id="PF00085">
    <property type="entry name" value="Thioredoxin"/>
    <property type="match status" value="1"/>
</dbReference>
<dbReference type="Gene3D" id="3.40.30.10">
    <property type="entry name" value="Glutaredoxin"/>
    <property type="match status" value="1"/>
</dbReference>
<reference evidence="3 4" key="1">
    <citation type="journal article" date="2020" name="G3 (Bethesda)">
        <title>Improved Reference Genome for Cyclotella cryptica CCMP332, a Model for Cell Wall Morphogenesis, Salinity Adaptation, and Lipid Production in Diatoms (Bacillariophyta).</title>
        <authorList>
            <person name="Roberts W.R."/>
            <person name="Downey K.M."/>
            <person name="Ruck E.C."/>
            <person name="Traller J.C."/>
            <person name="Alverson A.J."/>
        </authorList>
    </citation>
    <scope>NUCLEOTIDE SEQUENCE [LARGE SCALE GENOMIC DNA]</scope>
    <source>
        <strain evidence="3 4">CCMP332</strain>
    </source>
</reference>
<dbReference type="Proteomes" id="UP001516023">
    <property type="component" value="Unassembled WGS sequence"/>
</dbReference>
<comment type="similarity">
    <text evidence="1">Belongs to the thioredoxin family.</text>
</comment>
<dbReference type="CDD" id="cd02947">
    <property type="entry name" value="TRX_family"/>
    <property type="match status" value="1"/>
</dbReference>
<proteinExistence type="inferred from homology"/>
<protein>
    <recommendedName>
        <fullName evidence="2">Thioredoxin domain-containing protein</fullName>
    </recommendedName>
</protein>
<dbReference type="AlphaFoldDB" id="A0ABD3PMP5"/>
<keyword evidence="4" id="KW-1185">Reference proteome</keyword>
<name>A0ABD3PMP5_9STRA</name>
<dbReference type="PANTHER" id="PTHR43601:SF3">
    <property type="entry name" value="THIOREDOXIN, MITOCHONDRIAL"/>
    <property type="match status" value="1"/>
</dbReference>
<organism evidence="3 4">
    <name type="scientific">Cyclotella cryptica</name>
    <dbReference type="NCBI Taxonomy" id="29204"/>
    <lineage>
        <taxon>Eukaryota</taxon>
        <taxon>Sar</taxon>
        <taxon>Stramenopiles</taxon>
        <taxon>Ochrophyta</taxon>
        <taxon>Bacillariophyta</taxon>
        <taxon>Coscinodiscophyceae</taxon>
        <taxon>Thalassiosirophycidae</taxon>
        <taxon>Stephanodiscales</taxon>
        <taxon>Stephanodiscaceae</taxon>
        <taxon>Cyclotella</taxon>
    </lineage>
</organism>
<evidence type="ECO:0000256" key="1">
    <source>
        <dbReference type="ARBA" id="ARBA00008987"/>
    </source>
</evidence>
<gene>
    <name evidence="3" type="ORF">HJC23_005255</name>
</gene>
<dbReference type="PANTHER" id="PTHR43601">
    <property type="entry name" value="THIOREDOXIN, MITOCHONDRIAL"/>
    <property type="match status" value="1"/>
</dbReference>
<feature type="domain" description="Thioredoxin" evidence="2">
    <location>
        <begin position="457"/>
        <end position="547"/>
    </location>
</feature>
<sequence>MICSYETKNKKDIQNASTSLIYPRPSQSFQPSLTKSAAATVTPRQSLQASKQTFIYDGGELQSFFLYNNPNNPPSAPSSRDASDSVGCVTFVTSQTPDGKCIGILASSSSSFEVEKWEGMEVYKHTIARIPDGIAENDVMSTAAACLVGIHCGAPRVVGVGGSEEEEGFYSGKAVVVGGNEYACFLAEGLTALGIETSLVSNGAVKIKNKRGETIHCAFLIAHARMYLPLMVQHEMSTPITNDNDDDEIGFANAIGEFDALIDIIANERKGNIVTEDGGSSVIQLLQSKHQCSKYISTLSKSQNIVKKNGLIFGPGKANAHVKSLETINPQKCIPLVPSPGFGKSTLQVLLDNKIIFPSKSNKATVTRGWSMQDFWEETSWPRDSNGSGVRFGMPVIEEEDLDALFQKERLLIQQGTRIGARREEVEEEGRTAVQVKIEQENPYVREIFGVQGLADEVITQRKNCVVFVAMRSCRTCKAINPIYTRIAREYDGDLMFAKADASGSAGKALGRQLGVAAVPSFVLFRKGIRYGVVSTSKLPSDRLEKAISGMESGKDFDTSLQEGDD</sequence>